<name>A0A4V3SIH7_9PEZI</name>
<dbReference type="SFLD" id="SFLDS00003">
    <property type="entry name" value="Haloacid_Dehalogenase"/>
    <property type="match status" value="1"/>
</dbReference>
<evidence type="ECO:0000313" key="3">
    <source>
        <dbReference type="Proteomes" id="UP000298138"/>
    </source>
</evidence>
<dbReference type="Gene3D" id="1.10.150.240">
    <property type="entry name" value="Putative phosphatase, domain 2"/>
    <property type="match status" value="1"/>
</dbReference>
<organism evidence="2 3">
    <name type="scientific">Ascodesmis nigricans</name>
    <dbReference type="NCBI Taxonomy" id="341454"/>
    <lineage>
        <taxon>Eukaryota</taxon>
        <taxon>Fungi</taxon>
        <taxon>Dikarya</taxon>
        <taxon>Ascomycota</taxon>
        <taxon>Pezizomycotina</taxon>
        <taxon>Pezizomycetes</taxon>
        <taxon>Pezizales</taxon>
        <taxon>Ascodesmidaceae</taxon>
        <taxon>Ascodesmis</taxon>
    </lineage>
</organism>
<dbReference type="PANTHER" id="PTHR43316">
    <property type="entry name" value="HYDROLASE, HALOACID DELAHOGENASE-RELATED"/>
    <property type="match status" value="1"/>
</dbReference>
<gene>
    <name evidence="2" type="ORF">EX30DRAFT_320473</name>
</gene>
<dbReference type="SFLD" id="SFLDG01129">
    <property type="entry name" value="C1.5:_HAD__Beta-PGM__Phosphata"/>
    <property type="match status" value="1"/>
</dbReference>
<evidence type="ECO:0000313" key="2">
    <source>
        <dbReference type="EMBL" id="TGZ80165.1"/>
    </source>
</evidence>
<dbReference type="PRINTS" id="PR00413">
    <property type="entry name" value="HADHALOGNASE"/>
</dbReference>
<dbReference type="InterPro" id="IPR051540">
    <property type="entry name" value="S-2-haloacid_dehalogenase"/>
</dbReference>
<dbReference type="SUPFAM" id="SSF56784">
    <property type="entry name" value="HAD-like"/>
    <property type="match status" value="1"/>
</dbReference>
<accession>A0A4V3SIH7</accession>
<dbReference type="Gene3D" id="3.40.50.1000">
    <property type="entry name" value="HAD superfamily/HAD-like"/>
    <property type="match status" value="1"/>
</dbReference>
<dbReference type="InterPro" id="IPR036412">
    <property type="entry name" value="HAD-like_sf"/>
</dbReference>
<dbReference type="InParanoid" id="A0A4V3SIH7"/>
<proteinExistence type="predicted"/>
<protein>
    <submittedName>
        <fullName evidence="2">HAD-like protein</fullName>
    </submittedName>
</protein>
<dbReference type="InterPro" id="IPR006439">
    <property type="entry name" value="HAD-SF_hydro_IA"/>
</dbReference>
<dbReference type="STRING" id="341454.A0A4V3SIH7"/>
<dbReference type="InterPro" id="IPR023214">
    <property type="entry name" value="HAD_sf"/>
</dbReference>
<dbReference type="Pfam" id="PF00702">
    <property type="entry name" value="Hydrolase"/>
    <property type="match status" value="1"/>
</dbReference>
<reference evidence="2 3" key="1">
    <citation type="submission" date="2019-04" db="EMBL/GenBank/DDBJ databases">
        <title>Comparative genomics and transcriptomics to analyze fruiting body development in filamentous ascomycetes.</title>
        <authorList>
            <consortium name="DOE Joint Genome Institute"/>
            <person name="Lutkenhaus R."/>
            <person name="Traeger S."/>
            <person name="Breuer J."/>
            <person name="Kuo A."/>
            <person name="Lipzen A."/>
            <person name="Pangilinan J."/>
            <person name="Dilworth D."/>
            <person name="Sandor L."/>
            <person name="Poggeler S."/>
            <person name="Barry K."/>
            <person name="Grigoriev I.V."/>
            <person name="Nowrousian M."/>
        </authorList>
    </citation>
    <scope>NUCLEOTIDE SEQUENCE [LARGE SCALE GENOMIC DNA]</scope>
    <source>
        <strain evidence="2 3">CBS 389.68</strain>
    </source>
</reference>
<keyword evidence="3" id="KW-1185">Reference proteome</keyword>
<feature type="non-terminal residue" evidence="2">
    <location>
        <position position="221"/>
    </location>
</feature>
<dbReference type="GO" id="GO:0016791">
    <property type="term" value="F:phosphatase activity"/>
    <property type="evidence" value="ECO:0007669"/>
    <property type="project" value="UniProtKB-ARBA"/>
</dbReference>
<keyword evidence="1" id="KW-0378">Hydrolase</keyword>
<dbReference type="Proteomes" id="UP000298138">
    <property type="component" value="Unassembled WGS sequence"/>
</dbReference>
<dbReference type="OrthoDB" id="3256520at2759"/>
<dbReference type="EMBL" id="ML220126">
    <property type="protein sequence ID" value="TGZ80165.1"/>
    <property type="molecule type" value="Genomic_DNA"/>
</dbReference>
<sequence>MSTKHLALDLYGTLLSTSSTFALLSTLPTLTPTTATSISTLWRTHQLTYTFRLNSTLTYLPFIIITELSLKHALHDHSIAFTSDHISAIMALYQSSLSVFPDVAELLDGIAARGNAVVDARVFSNGDMGMINAALSGEGAEVVRSRVESGVLKEPVSVDAVGRYKPAKETYELCRERVGKEVQPRDMVLVSSNPFDIVGAAERGWETVWVDREGKGWGDGL</sequence>
<dbReference type="InterPro" id="IPR023198">
    <property type="entry name" value="PGP-like_dom2"/>
</dbReference>
<dbReference type="AlphaFoldDB" id="A0A4V3SIH7"/>
<dbReference type="PANTHER" id="PTHR43316:SF3">
    <property type="entry name" value="HALOACID DEHALOGENASE, TYPE II (AFU_ORTHOLOGUE AFUA_2G07750)-RELATED"/>
    <property type="match status" value="1"/>
</dbReference>
<evidence type="ECO:0000256" key="1">
    <source>
        <dbReference type="ARBA" id="ARBA00022801"/>
    </source>
</evidence>